<proteinExistence type="predicted"/>
<keyword evidence="2" id="KW-1185">Reference proteome</keyword>
<organism evidence="1 2">
    <name type="scientific">Nesidiocoris tenuis</name>
    <dbReference type="NCBI Taxonomy" id="355587"/>
    <lineage>
        <taxon>Eukaryota</taxon>
        <taxon>Metazoa</taxon>
        <taxon>Ecdysozoa</taxon>
        <taxon>Arthropoda</taxon>
        <taxon>Hexapoda</taxon>
        <taxon>Insecta</taxon>
        <taxon>Pterygota</taxon>
        <taxon>Neoptera</taxon>
        <taxon>Paraneoptera</taxon>
        <taxon>Hemiptera</taxon>
        <taxon>Heteroptera</taxon>
        <taxon>Panheteroptera</taxon>
        <taxon>Cimicomorpha</taxon>
        <taxon>Miridae</taxon>
        <taxon>Dicyphina</taxon>
        <taxon>Nesidiocoris</taxon>
    </lineage>
</organism>
<dbReference type="EMBL" id="AP028920">
    <property type="protein sequence ID" value="BET01336.1"/>
    <property type="molecule type" value="Genomic_DNA"/>
</dbReference>
<reference evidence="1 2" key="1">
    <citation type="submission" date="2023-09" db="EMBL/GenBank/DDBJ databases">
        <title>Nesidiocoris tenuis whole genome shotgun sequence.</title>
        <authorList>
            <person name="Shibata T."/>
            <person name="Shimoda M."/>
            <person name="Kobayashi T."/>
            <person name="Uehara T."/>
        </authorList>
    </citation>
    <scope>NUCLEOTIDE SEQUENCE [LARGE SCALE GENOMIC DNA]</scope>
    <source>
        <strain evidence="1 2">Japan</strain>
    </source>
</reference>
<name>A0ABN7BAD1_9HEMI</name>
<evidence type="ECO:0000313" key="1">
    <source>
        <dbReference type="EMBL" id="BET01336.1"/>
    </source>
</evidence>
<protein>
    <submittedName>
        <fullName evidence="1">Uncharacterized protein</fullName>
    </submittedName>
</protein>
<dbReference type="Proteomes" id="UP001307889">
    <property type="component" value="Chromosome 12"/>
</dbReference>
<gene>
    <name evidence="1" type="ORF">NTJ_14152</name>
</gene>
<accession>A0ABN7BAD1</accession>
<evidence type="ECO:0000313" key="2">
    <source>
        <dbReference type="Proteomes" id="UP001307889"/>
    </source>
</evidence>
<sequence>MATLFLSKLGISTVPDSNRLKNLYWTSWTNCEGELEPVLTKRQEQPNTREMTDGSTSCVQEVTTLVFSDISHINLAKGTTDQDRTQDDPSFAFLSSIHPSSLTRKLV</sequence>